<sequence>MFSLPNRPDCLPRIEKVNAHPLVSGKSGPVYIVHGTSNRDKCKTLLQSLRSVKIPKSSNEARKNGWLILDPDDDPRVIWTDDDRGAPDCMKLWFLSKKDCTPEEVQGAEQLVQEIVGDVDENGLTQYERDPRCSSSGKGGRCYSLSTTHQDNKDIEAPFKGRKCFGRPLDGHDKITKKLLEFTSYRSMQCLEKGPAAFVNNIKSRSEMVNLPRIGHESNTAFPAFQLNIATAEMPGQTNETGGLRELGTAGEVHGDIKDCVGGISAITCYSEDRQDVEEDVLYFLELGVGFILRRLVTACFSGMNLHRGSAVQFKQSAGNHPRRHFRIVAVGYPPMHHLEASSSSALAMVPSTKREGGGEEHPKGSKHVTTEVLKLFKEMKQFRIPDFPAYRPEAQATYLSQSRAISTAMSYGNHASRSIVTLVSYLISQVDPSLQMRFDRDRLLSSFSWVVPNEEMGEAGGYVRVCADPWTTGPGWTGDDVRIGKKYEDTFDAMSYEELVLKRNTDAGGTVPYGNQTAAAVDSAWNRQLDDMTPTFPVCVLSGETEGQGRGAAQRRKGTIRRLTNFMRQVDAVVEQDEPEGQQLEGTPEQDDRVALRSSTRIRVAPHTQDTIVTRSPLTKRKREPSRGKAPRKKGRSDVACSSDRDEREGEGTGDEDEVTQFEGLLSTFTLDSLQRHRVEAMDIVEHLHSTPPNISSNMFDDLPGKVTELCGTGRVHELWGMSAALEKRHSASVLDLVEERSNIMAINMLAWEWLDGSLENGLKVRGSANNTHWTAQLFRAIENIHLTPDMPKTLKATICFPTMVDAPDFVHQPLLRRRYSPMTREKLKDKAADIVRTWFSYPKNEYHRVAAQFTRKLVDASGPFVLLYPPVWDAYTNLRRGMAISSRATVGEVERWAREELRRASFTRKGSAERKLLRFVCSLYGQASPLLDESSLDVVL</sequence>
<dbReference type="AlphaFoldDB" id="A8P8U2"/>
<feature type="compositionally biased region" description="Basic residues" evidence="1">
    <location>
        <begin position="619"/>
        <end position="636"/>
    </location>
</feature>
<reference evidence="2 3" key="1">
    <citation type="journal article" date="2010" name="Proc. Natl. Acad. Sci. U.S.A.">
        <title>Insights into evolution of multicellular fungi from the assembled chromosomes of the mushroom Coprinopsis cinerea (Coprinus cinereus).</title>
        <authorList>
            <person name="Stajich J.E."/>
            <person name="Wilke S.K."/>
            <person name="Ahren D."/>
            <person name="Au C.H."/>
            <person name="Birren B.W."/>
            <person name="Borodovsky M."/>
            <person name="Burns C."/>
            <person name="Canback B."/>
            <person name="Casselton L.A."/>
            <person name="Cheng C.K."/>
            <person name="Deng J."/>
            <person name="Dietrich F.S."/>
            <person name="Fargo D.C."/>
            <person name="Farman M.L."/>
            <person name="Gathman A.C."/>
            <person name="Goldberg J."/>
            <person name="Guigo R."/>
            <person name="Hoegger P.J."/>
            <person name="Hooker J.B."/>
            <person name="Huggins A."/>
            <person name="James T.Y."/>
            <person name="Kamada T."/>
            <person name="Kilaru S."/>
            <person name="Kodira C."/>
            <person name="Kues U."/>
            <person name="Kupfer D."/>
            <person name="Kwan H.S."/>
            <person name="Lomsadze A."/>
            <person name="Li W."/>
            <person name="Lilly W.W."/>
            <person name="Ma L.J."/>
            <person name="Mackey A.J."/>
            <person name="Manning G."/>
            <person name="Martin F."/>
            <person name="Muraguchi H."/>
            <person name="Natvig D.O."/>
            <person name="Palmerini H."/>
            <person name="Ramesh M.A."/>
            <person name="Rehmeyer C.J."/>
            <person name="Roe B.A."/>
            <person name="Shenoy N."/>
            <person name="Stanke M."/>
            <person name="Ter-Hovhannisyan V."/>
            <person name="Tunlid A."/>
            <person name="Velagapudi R."/>
            <person name="Vision T.J."/>
            <person name="Zeng Q."/>
            <person name="Zolan M.E."/>
            <person name="Pukkila P.J."/>
        </authorList>
    </citation>
    <scope>NUCLEOTIDE SEQUENCE [LARGE SCALE GENOMIC DNA]</scope>
    <source>
        <strain evidence="3">Okayama-7 / 130 / ATCC MYA-4618 / FGSC 9003</strain>
    </source>
</reference>
<evidence type="ECO:0000256" key="1">
    <source>
        <dbReference type="SAM" id="MobiDB-lite"/>
    </source>
</evidence>
<dbReference type="RefSeq" id="XP_001839634.1">
    <property type="nucleotide sequence ID" value="XM_001839582.1"/>
</dbReference>
<protein>
    <submittedName>
        <fullName evidence="2">Uncharacterized protein</fullName>
    </submittedName>
</protein>
<keyword evidence="3" id="KW-1185">Reference proteome</keyword>
<dbReference type="KEGG" id="cci:CC1G_11345"/>
<gene>
    <name evidence="2" type="ORF">CC1G_11345</name>
</gene>
<evidence type="ECO:0000313" key="2">
    <source>
        <dbReference type="EMBL" id="EAU82155.1"/>
    </source>
</evidence>
<comment type="caution">
    <text evidence="2">The sequence shown here is derived from an EMBL/GenBank/DDBJ whole genome shotgun (WGS) entry which is preliminary data.</text>
</comment>
<proteinExistence type="predicted"/>
<organism evidence="2 3">
    <name type="scientific">Coprinopsis cinerea (strain Okayama-7 / 130 / ATCC MYA-4618 / FGSC 9003)</name>
    <name type="common">Inky cap fungus</name>
    <name type="synonym">Hormographiella aspergillata</name>
    <dbReference type="NCBI Taxonomy" id="240176"/>
    <lineage>
        <taxon>Eukaryota</taxon>
        <taxon>Fungi</taxon>
        <taxon>Dikarya</taxon>
        <taxon>Basidiomycota</taxon>
        <taxon>Agaricomycotina</taxon>
        <taxon>Agaricomycetes</taxon>
        <taxon>Agaricomycetidae</taxon>
        <taxon>Agaricales</taxon>
        <taxon>Agaricineae</taxon>
        <taxon>Psathyrellaceae</taxon>
        <taxon>Coprinopsis</taxon>
    </lineage>
</organism>
<dbReference type="OrthoDB" id="3061143at2759"/>
<dbReference type="EMBL" id="AACS02000011">
    <property type="protein sequence ID" value="EAU82155.1"/>
    <property type="molecule type" value="Genomic_DNA"/>
</dbReference>
<accession>A8P8U2</accession>
<name>A8P8U2_COPC7</name>
<evidence type="ECO:0000313" key="3">
    <source>
        <dbReference type="Proteomes" id="UP000001861"/>
    </source>
</evidence>
<dbReference type="VEuPathDB" id="FungiDB:CC1G_11345"/>
<dbReference type="InParanoid" id="A8P8U2"/>
<dbReference type="GeneID" id="6016252"/>
<feature type="compositionally biased region" description="Polar residues" evidence="1">
    <location>
        <begin position="609"/>
        <end position="618"/>
    </location>
</feature>
<dbReference type="OMA" id="KHAIQAN"/>
<feature type="region of interest" description="Disordered" evidence="1">
    <location>
        <begin position="575"/>
        <end position="661"/>
    </location>
</feature>
<dbReference type="Proteomes" id="UP000001861">
    <property type="component" value="Unassembled WGS sequence"/>
</dbReference>